<dbReference type="SMART" id="SM00014">
    <property type="entry name" value="acidPPc"/>
    <property type="match status" value="1"/>
</dbReference>
<evidence type="ECO:0000259" key="2">
    <source>
        <dbReference type="SMART" id="SM00014"/>
    </source>
</evidence>
<proteinExistence type="predicted"/>
<dbReference type="RefSeq" id="WP_202241679.1">
    <property type="nucleotide sequence ID" value="NZ_JAESIY010000001.1"/>
</dbReference>
<feature type="domain" description="Phosphatidic acid phosphatase type 2/haloperoxidase" evidence="2">
    <location>
        <begin position="109"/>
        <end position="221"/>
    </location>
</feature>
<accession>A0A937F5U8</accession>
<dbReference type="AlphaFoldDB" id="A0A937F5U8"/>
<keyword evidence="1" id="KW-1133">Transmembrane helix</keyword>
<feature type="transmembrane region" description="Helical" evidence="1">
    <location>
        <begin position="112"/>
        <end position="130"/>
    </location>
</feature>
<dbReference type="Proteomes" id="UP000659388">
    <property type="component" value="Unassembled WGS sequence"/>
</dbReference>
<gene>
    <name evidence="3" type="ORF">JL102_00835</name>
</gene>
<feature type="transmembrane region" description="Helical" evidence="1">
    <location>
        <begin position="175"/>
        <end position="194"/>
    </location>
</feature>
<evidence type="ECO:0000256" key="1">
    <source>
        <dbReference type="SAM" id="Phobius"/>
    </source>
</evidence>
<keyword evidence="1" id="KW-0472">Membrane</keyword>
<keyword evidence="1" id="KW-0812">Transmembrane</keyword>
<feature type="transmembrane region" description="Helical" evidence="1">
    <location>
        <begin position="20"/>
        <end position="41"/>
    </location>
</feature>
<dbReference type="InterPro" id="IPR036938">
    <property type="entry name" value="PAP2/HPO_sf"/>
</dbReference>
<dbReference type="SUPFAM" id="SSF48317">
    <property type="entry name" value="Acid phosphatase/Vanadium-dependent haloperoxidase"/>
    <property type="match status" value="1"/>
</dbReference>
<dbReference type="Pfam" id="PF01569">
    <property type="entry name" value="PAP2"/>
    <property type="match status" value="1"/>
</dbReference>
<sequence>MITAYKRLLLELGRHKSEYILFIASLIIPAFICIVSLDVFLEITERMKANELLQFDNNVTDFVYKYRAETTTQWVRFITNLGNAWTYMTIIPIIAALLYYRGHRWKVSIQASIVLATAFLLNITIKHILVRPRPLEAMRLVTAHSYSFPSGHSMSAMAFYGFLVYLTYKYMPNLWVKIALIIVELSLIILIGLSRVYLGVHYPSDVLAGFIAGLFWLIICIVVFKFINFYRQQRAKKLALKKDE</sequence>
<dbReference type="InterPro" id="IPR000326">
    <property type="entry name" value="PAP2/HPO"/>
</dbReference>
<keyword evidence="4" id="KW-1185">Reference proteome</keyword>
<feature type="transmembrane region" description="Helical" evidence="1">
    <location>
        <begin position="206"/>
        <end position="227"/>
    </location>
</feature>
<evidence type="ECO:0000313" key="3">
    <source>
        <dbReference type="EMBL" id="MBL3654658.1"/>
    </source>
</evidence>
<dbReference type="EMBL" id="JAESIY010000001">
    <property type="protein sequence ID" value="MBL3654658.1"/>
    <property type="molecule type" value="Genomic_DNA"/>
</dbReference>
<organism evidence="3 4">
    <name type="scientific">Fulvivirga sediminis</name>
    <dbReference type="NCBI Taxonomy" id="2803949"/>
    <lineage>
        <taxon>Bacteria</taxon>
        <taxon>Pseudomonadati</taxon>
        <taxon>Bacteroidota</taxon>
        <taxon>Cytophagia</taxon>
        <taxon>Cytophagales</taxon>
        <taxon>Fulvivirgaceae</taxon>
        <taxon>Fulvivirga</taxon>
    </lineage>
</organism>
<feature type="transmembrane region" description="Helical" evidence="1">
    <location>
        <begin position="150"/>
        <end position="168"/>
    </location>
</feature>
<reference evidence="3" key="1">
    <citation type="submission" date="2021-01" db="EMBL/GenBank/DDBJ databases">
        <title>Fulvivirga kasyanovii gen. nov., sp nov., a novel member of the phylum Bacteroidetes isolated from seawater in a mussel farm.</title>
        <authorList>
            <person name="Zhao L.-H."/>
            <person name="Wang Z.-J."/>
        </authorList>
    </citation>
    <scope>NUCLEOTIDE SEQUENCE</scope>
    <source>
        <strain evidence="3">2943</strain>
    </source>
</reference>
<evidence type="ECO:0000313" key="4">
    <source>
        <dbReference type="Proteomes" id="UP000659388"/>
    </source>
</evidence>
<dbReference type="PANTHER" id="PTHR14969">
    <property type="entry name" value="SPHINGOSINE-1-PHOSPHATE PHOSPHOHYDROLASE"/>
    <property type="match status" value="1"/>
</dbReference>
<dbReference type="PANTHER" id="PTHR14969:SF13">
    <property type="entry name" value="AT30094P"/>
    <property type="match status" value="1"/>
</dbReference>
<dbReference type="Gene3D" id="1.20.144.10">
    <property type="entry name" value="Phosphatidic acid phosphatase type 2/haloperoxidase"/>
    <property type="match status" value="2"/>
</dbReference>
<dbReference type="CDD" id="cd03392">
    <property type="entry name" value="PAP2_like_2"/>
    <property type="match status" value="1"/>
</dbReference>
<name>A0A937F5U8_9BACT</name>
<feature type="transmembrane region" description="Helical" evidence="1">
    <location>
        <begin position="84"/>
        <end position="100"/>
    </location>
</feature>
<comment type="caution">
    <text evidence="3">The sequence shown here is derived from an EMBL/GenBank/DDBJ whole genome shotgun (WGS) entry which is preliminary data.</text>
</comment>
<protein>
    <submittedName>
        <fullName evidence="3">Phosphatase PAP2 family protein</fullName>
    </submittedName>
</protein>